<dbReference type="EMBL" id="BMKK01000008">
    <property type="protein sequence ID" value="GGD70554.1"/>
    <property type="molecule type" value="Genomic_DNA"/>
</dbReference>
<keyword evidence="2" id="KW-1185">Reference proteome</keyword>
<gene>
    <name evidence="1" type="ORF">GCM10011514_38270</name>
</gene>
<dbReference type="Proteomes" id="UP000609064">
    <property type="component" value="Unassembled WGS sequence"/>
</dbReference>
<sequence length="107" mass="12913">MYIADSINFDFPENQRGNKKDLAIFEQNLWLHDTEIRYLIDFKQGRWHLSMLYISIHNPLKLLCHYLDHYDSQKKAELYAQIFQRGIRKDARGTLKLNENAYNICYN</sequence>
<proteinExistence type="predicted"/>
<evidence type="ECO:0000313" key="1">
    <source>
        <dbReference type="EMBL" id="GGD70554.1"/>
    </source>
</evidence>
<reference evidence="1" key="2">
    <citation type="submission" date="2020-09" db="EMBL/GenBank/DDBJ databases">
        <authorList>
            <person name="Sun Q."/>
            <person name="Zhou Y."/>
        </authorList>
    </citation>
    <scope>NUCLEOTIDE SEQUENCE</scope>
    <source>
        <strain evidence="1">CGMCC 1.15958</strain>
    </source>
</reference>
<evidence type="ECO:0000313" key="2">
    <source>
        <dbReference type="Proteomes" id="UP000609064"/>
    </source>
</evidence>
<dbReference type="RefSeq" id="WP_188768385.1">
    <property type="nucleotide sequence ID" value="NZ_BMKK01000008.1"/>
</dbReference>
<dbReference type="AlphaFoldDB" id="A0A916Z2K0"/>
<name>A0A916Z2K0_9BACT</name>
<accession>A0A916Z2K0</accession>
<comment type="caution">
    <text evidence="1">The sequence shown here is derived from an EMBL/GenBank/DDBJ whole genome shotgun (WGS) entry which is preliminary data.</text>
</comment>
<reference evidence="1" key="1">
    <citation type="journal article" date="2014" name="Int. J. Syst. Evol. Microbiol.">
        <title>Complete genome sequence of Corynebacterium casei LMG S-19264T (=DSM 44701T), isolated from a smear-ripened cheese.</title>
        <authorList>
            <consortium name="US DOE Joint Genome Institute (JGI-PGF)"/>
            <person name="Walter F."/>
            <person name="Albersmeier A."/>
            <person name="Kalinowski J."/>
            <person name="Ruckert C."/>
        </authorList>
    </citation>
    <scope>NUCLEOTIDE SEQUENCE</scope>
    <source>
        <strain evidence="1">CGMCC 1.15958</strain>
    </source>
</reference>
<organism evidence="1 2">
    <name type="scientific">Emticicia aquatilis</name>
    <dbReference type="NCBI Taxonomy" id="1537369"/>
    <lineage>
        <taxon>Bacteria</taxon>
        <taxon>Pseudomonadati</taxon>
        <taxon>Bacteroidota</taxon>
        <taxon>Cytophagia</taxon>
        <taxon>Cytophagales</taxon>
        <taxon>Leadbetterellaceae</taxon>
        <taxon>Emticicia</taxon>
    </lineage>
</organism>
<protein>
    <submittedName>
        <fullName evidence="1">Uncharacterized protein</fullName>
    </submittedName>
</protein>